<accession>U1PTN6</accession>
<organism evidence="1 2">
    <name type="scientific">Haloquadratum walsbyi J07HQW2</name>
    <dbReference type="NCBI Taxonomy" id="1238425"/>
    <lineage>
        <taxon>Archaea</taxon>
        <taxon>Methanobacteriati</taxon>
        <taxon>Methanobacteriota</taxon>
        <taxon>Stenosarchaea group</taxon>
        <taxon>Halobacteria</taxon>
        <taxon>Halobacteriales</taxon>
        <taxon>Haloferacaceae</taxon>
        <taxon>Haloquadratum</taxon>
    </lineage>
</organism>
<dbReference type="Proteomes" id="UP000030710">
    <property type="component" value="Unassembled WGS sequence"/>
</dbReference>
<proteinExistence type="predicted"/>
<gene>
    <name evidence="1" type="ORF">J07HQW2_02206</name>
</gene>
<dbReference type="HOGENOM" id="CLU_2406313_0_0_2"/>
<evidence type="ECO:0000313" key="2">
    <source>
        <dbReference type="Proteomes" id="UP000030710"/>
    </source>
</evidence>
<protein>
    <submittedName>
        <fullName evidence="1">Uncharacterized protein</fullName>
    </submittedName>
</protein>
<sequence length="92" mass="9987">MNDGASRTAGGIFAGLRHDLFSRVKHPALAVEQVCRWLCHTAVTPILAVRTQSYLLAHVLGPVTIRVPNQPTRGADVQPTVLPVRLRVVTTP</sequence>
<evidence type="ECO:0000313" key="1">
    <source>
        <dbReference type="EMBL" id="ERG95746.1"/>
    </source>
</evidence>
<name>U1PTN6_9EURY</name>
<dbReference type="AlphaFoldDB" id="U1PTN6"/>
<reference evidence="1 2" key="1">
    <citation type="journal article" date="2013" name="PLoS ONE">
        <title>Assembly-driven community genomics of a hypersaline microbial ecosystem.</title>
        <authorList>
            <person name="Podell S."/>
            <person name="Ugalde J.A."/>
            <person name="Narasingarao P."/>
            <person name="Banfield J.F."/>
            <person name="Heidelberg K.B."/>
            <person name="Allen E.E."/>
        </authorList>
    </citation>
    <scope>NUCLEOTIDE SEQUENCE [LARGE SCALE GENOMIC DNA]</scope>
    <source>
        <strain evidence="2">J07HQW2</strain>
    </source>
</reference>
<dbReference type="EMBL" id="KE356561">
    <property type="protein sequence ID" value="ERG95746.1"/>
    <property type="molecule type" value="Genomic_DNA"/>
</dbReference>